<dbReference type="Pfam" id="PF00672">
    <property type="entry name" value="HAMP"/>
    <property type="match status" value="1"/>
</dbReference>
<keyword evidence="11 13" id="KW-0472">Membrane</keyword>
<keyword evidence="4" id="KW-1003">Cell membrane</keyword>
<name>A0ABQ0JS38_9VIBR</name>
<accession>A0ABQ0JS38</accession>
<evidence type="ECO:0000256" key="2">
    <source>
        <dbReference type="ARBA" id="ARBA00004651"/>
    </source>
</evidence>
<gene>
    <name evidence="15" type="ORF">JCM19239_3161</name>
</gene>
<keyword evidence="13" id="KW-1133">Transmembrane helix</keyword>
<sequence>MRFTLFQKLFLSLLTSSLLLLAGMAYLINSSFKEGLQSYLNQEELTKVESLASNVSSYYSETYGWDKLLRSPQVLATLMQQIGEAPPPRPRRGPPPRHDRLSPDTLPPSSKLEREQALFVPLGVRISLLNESRTPLLGPMSHDFILDESLQFVSYVPIEHDGNTIGWLSVVQSRSVSNKLAESFIQSQTTHVLTISLAALLLTLTMAFFSVRYLLKPLSALHHGAVVVGSGQLDHRIEHTGSDELADLVDAFNQLTASLEQQNN</sequence>
<evidence type="ECO:0000256" key="13">
    <source>
        <dbReference type="SAM" id="Phobius"/>
    </source>
</evidence>
<keyword evidence="8 15" id="KW-0418">Kinase</keyword>
<evidence type="ECO:0000256" key="10">
    <source>
        <dbReference type="ARBA" id="ARBA00023012"/>
    </source>
</evidence>
<keyword evidence="5" id="KW-0597">Phosphoprotein</keyword>
<dbReference type="SUPFAM" id="SSF158472">
    <property type="entry name" value="HAMP domain-like"/>
    <property type="match status" value="1"/>
</dbReference>
<reference evidence="16" key="1">
    <citation type="submission" date="2014-09" db="EMBL/GenBank/DDBJ databases">
        <title>Vibrio variabilis JCM 19239. (C206) whole genome shotgun sequence.</title>
        <authorList>
            <person name="Sawabe T."/>
            <person name="Meirelles P."/>
            <person name="Nakanishi M."/>
            <person name="Sayaka M."/>
            <person name="Hattori M."/>
            <person name="Ohkuma M."/>
        </authorList>
    </citation>
    <scope>NUCLEOTIDE SEQUENCE [LARGE SCALE GENOMIC DNA]</scope>
    <source>
        <strain evidence="16">JCM 19239</strain>
    </source>
</reference>
<evidence type="ECO:0000256" key="7">
    <source>
        <dbReference type="ARBA" id="ARBA00022741"/>
    </source>
</evidence>
<comment type="catalytic activity">
    <reaction evidence="1">
        <text>ATP + protein L-histidine = ADP + protein N-phospho-L-histidine.</text>
        <dbReference type="EC" id="2.7.13.3"/>
    </reaction>
</comment>
<dbReference type="InterPro" id="IPR050398">
    <property type="entry name" value="HssS/ArlS-like"/>
</dbReference>
<keyword evidence="7" id="KW-0547">Nucleotide-binding</keyword>
<comment type="caution">
    <text evidence="15">The sequence shown here is derived from an EMBL/GenBank/DDBJ whole genome shotgun (WGS) entry which is preliminary data.</text>
</comment>
<dbReference type="CDD" id="cd06225">
    <property type="entry name" value="HAMP"/>
    <property type="match status" value="1"/>
</dbReference>
<evidence type="ECO:0000256" key="11">
    <source>
        <dbReference type="ARBA" id="ARBA00023136"/>
    </source>
</evidence>
<organism evidence="15 16">
    <name type="scientific">Vibrio variabilis</name>
    <dbReference type="NCBI Taxonomy" id="990271"/>
    <lineage>
        <taxon>Bacteria</taxon>
        <taxon>Pseudomonadati</taxon>
        <taxon>Pseudomonadota</taxon>
        <taxon>Gammaproteobacteria</taxon>
        <taxon>Vibrionales</taxon>
        <taxon>Vibrionaceae</taxon>
        <taxon>Vibrio</taxon>
    </lineage>
</organism>
<keyword evidence="9" id="KW-0067">ATP-binding</keyword>
<keyword evidence="16" id="KW-1185">Reference proteome</keyword>
<evidence type="ECO:0000256" key="9">
    <source>
        <dbReference type="ARBA" id="ARBA00022840"/>
    </source>
</evidence>
<evidence type="ECO:0000256" key="5">
    <source>
        <dbReference type="ARBA" id="ARBA00022553"/>
    </source>
</evidence>
<dbReference type="EMBL" id="BBMS01000138">
    <property type="protein sequence ID" value="GAL31190.1"/>
    <property type="molecule type" value="Genomic_DNA"/>
</dbReference>
<comment type="subcellular location">
    <subcellularLocation>
        <location evidence="2">Cell membrane</location>
        <topology evidence="2">Multi-pass membrane protein</topology>
    </subcellularLocation>
</comment>
<dbReference type="PANTHER" id="PTHR45528">
    <property type="entry name" value="SENSOR HISTIDINE KINASE CPXA"/>
    <property type="match status" value="1"/>
</dbReference>
<proteinExistence type="predicted"/>
<dbReference type="PROSITE" id="PS50885">
    <property type="entry name" value="HAMP"/>
    <property type="match status" value="1"/>
</dbReference>
<dbReference type="SMART" id="SM00304">
    <property type="entry name" value="HAMP"/>
    <property type="match status" value="1"/>
</dbReference>
<feature type="domain" description="HAMP" evidence="14">
    <location>
        <begin position="212"/>
        <end position="264"/>
    </location>
</feature>
<evidence type="ECO:0000259" key="14">
    <source>
        <dbReference type="PROSITE" id="PS50885"/>
    </source>
</evidence>
<dbReference type="Gene3D" id="6.10.340.10">
    <property type="match status" value="1"/>
</dbReference>
<dbReference type="GO" id="GO:0016301">
    <property type="term" value="F:kinase activity"/>
    <property type="evidence" value="ECO:0007669"/>
    <property type="project" value="UniProtKB-KW"/>
</dbReference>
<protein>
    <recommendedName>
        <fullName evidence="3">histidine kinase</fullName>
        <ecNumber evidence="3">2.7.13.3</ecNumber>
    </recommendedName>
</protein>
<feature type="region of interest" description="Disordered" evidence="12">
    <location>
        <begin position="83"/>
        <end position="109"/>
    </location>
</feature>
<evidence type="ECO:0000256" key="3">
    <source>
        <dbReference type="ARBA" id="ARBA00012438"/>
    </source>
</evidence>
<feature type="transmembrane region" description="Helical" evidence="13">
    <location>
        <begin position="192"/>
        <end position="215"/>
    </location>
</feature>
<dbReference type="Proteomes" id="UP000029223">
    <property type="component" value="Unassembled WGS sequence"/>
</dbReference>
<evidence type="ECO:0000256" key="1">
    <source>
        <dbReference type="ARBA" id="ARBA00000085"/>
    </source>
</evidence>
<keyword evidence="10" id="KW-0902">Two-component regulatory system</keyword>
<evidence type="ECO:0000313" key="15">
    <source>
        <dbReference type="EMBL" id="GAL31190.1"/>
    </source>
</evidence>
<evidence type="ECO:0000256" key="4">
    <source>
        <dbReference type="ARBA" id="ARBA00022475"/>
    </source>
</evidence>
<keyword evidence="13" id="KW-0812">Transmembrane</keyword>
<evidence type="ECO:0000256" key="12">
    <source>
        <dbReference type="SAM" id="MobiDB-lite"/>
    </source>
</evidence>
<evidence type="ECO:0000313" key="16">
    <source>
        <dbReference type="Proteomes" id="UP000029223"/>
    </source>
</evidence>
<dbReference type="EC" id="2.7.13.3" evidence="3"/>
<dbReference type="PANTHER" id="PTHR45528:SF1">
    <property type="entry name" value="SENSOR HISTIDINE KINASE CPXA"/>
    <property type="match status" value="1"/>
</dbReference>
<dbReference type="InterPro" id="IPR003660">
    <property type="entry name" value="HAMP_dom"/>
</dbReference>
<keyword evidence="6" id="KW-0808">Transferase</keyword>
<reference evidence="16" key="2">
    <citation type="submission" date="2014-09" db="EMBL/GenBank/DDBJ databases">
        <authorList>
            <consortium name="NBRP consortium"/>
            <person name="Sawabe T."/>
            <person name="Meirelles P."/>
            <person name="Nakanishi M."/>
            <person name="Sayaka M."/>
            <person name="Hattori M."/>
            <person name="Ohkuma M."/>
        </authorList>
    </citation>
    <scope>NUCLEOTIDE SEQUENCE [LARGE SCALE GENOMIC DNA]</scope>
    <source>
        <strain evidence="16">JCM 19239</strain>
    </source>
</reference>
<evidence type="ECO:0000256" key="8">
    <source>
        <dbReference type="ARBA" id="ARBA00022777"/>
    </source>
</evidence>
<evidence type="ECO:0000256" key="6">
    <source>
        <dbReference type="ARBA" id="ARBA00022679"/>
    </source>
</evidence>